<dbReference type="SUPFAM" id="SSF51735">
    <property type="entry name" value="NAD(P)-binding Rossmann-fold domains"/>
    <property type="match status" value="1"/>
</dbReference>
<feature type="domain" description="Ketoreductase" evidence="3">
    <location>
        <begin position="16"/>
        <end position="190"/>
    </location>
</feature>
<dbReference type="InterPro" id="IPR036291">
    <property type="entry name" value="NAD(P)-bd_dom_sf"/>
</dbReference>
<evidence type="ECO:0000256" key="2">
    <source>
        <dbReference type="ARBA" id="ARBA00023002"/>
    </source>
</evidence>
<dbReference type="Gene3D" id="3.40.50.720">
    <property type="entry name" value="NAD(P)-binding Rossmann-like Domain"/>
    <property type="match status" value="1"/>
</dbReference>
<dbReference type="PANTHER" id="PTHR43669">
    <property type="entry name" value="5-KETO-D-GLUCONATE 5-REDUCTASE"/>
    <property type="match status" value="1"/>
</dbReference>
<dbReference type="Pfam" id="PF13561">
    <property type="entry name" value="adh_short_C2"/>
    <property type="match status" value="1"/>
</dbReference>
<dbReference type="CDD" id="cd05233">
    <property type="entry name" value="SDR_c"/>
    <property type="match status" value="1"/>
</dbReference>
<dbReference type="GO" id="GO:0016491">
    <property type="term" value="F:oxidoreductase activity"/>
    <property type="evidence" value="ECO:0007669"/>
    <property type="project" value="UniProtKB-KW"/>
</dbReference>
<dbReference type="eggNOG" id="COG1028">
    <property type="taxonomic scope" value="Bacteria"/>
</dbReference>
<protein>
    <submittedName>
        <fullName evidence="4">Short chain dehydrogenase</fullName>
    </submittedName>
</protein>
<keyword evidence="2" id="KW-0560">Oxidoreductase</keyword>
<dbReference type="PATRIC" id="fig|1328313.3.peg.1026"/>
<proteinExistence type="inferred from homology"/>
<dbReference type="InterPro" id="IPR057326">
    <property type="entry name" value="KR_dom"/>
</dbReference>
<dbReference type="PANTHER" id="PTHR43669:SF3">
    <property type="entry name" value="ALCOHOL DEHYDROGENASE, PUTATIVE (AFU_ORTHOLOGUE AFUA_3G03445)-RELATED"/>
    <property type="match status" value="1"/>
</dbReference>
<evidence type="ECO:0000313" key="5">
    <source>
        <dbReference type="Proteomes" id="UP000019276"/>
    </source>
</evidence>
<dbReference type="SMART" id="SM00822">
    <property type="entry name" value="PKS_KR"/>
    <property type="match status" value="1"/>
</dbReference>
<dbReference type="PRINTS" id="PR00081">
    <property type="entry name" value="GDHRDH"/>
</dbReference>
<dbReference type="OrthoDB" id="9787298at2"/>
<dbReference type="InterPro" id="IPR020904">
    <property type="entry name" value="Sc_DH/Rdtase_CS"/>
</dbReference>
<sequence>MTIVTPNNNPDEFKDHLVLITGGTSGIGLTCARDFISHGAHVMVCGRRQDRLDSAQKALGDQAIAVQCDVSNLQSISDMYQVVKTQGKCIKTLVVNAAVAKAASFANIDEEMFDLTFDINLKGAFFTIQKALPFLQEGSTIVVITSISNQHAAPNFSAYSAAKSALRSLVKSISLDLINKGIRVNAVSPGPISTDMYDKFGLAQSETEKIKQVISNKSPIKRFGTPQETANAIRFLASSESSYIVGAELVVDGGISLL</sequence>
<dbReference type="AlphaFoldDB" id="W7QH36"/>
<organism evidence="4 5">
    <name type="scientific">Catenovulum agarivorans DS-2</name>
    <dbReference type="NCBI Taxonomy" id="1328313"/>
    <lineage>
        <taxon>Bacteria</taxon>
        <taxon>Pseudomonadati</taxon>
        <taxon>Pseudomonadota</taxon>
        <taxon>Gammaproteobacteria</taxon>
        <taxon>Alteromonadales</taxon>
        <taxon>Alteromonadaceae</taxon>
        <taxon>Catenovulum</taxon>
    </lineage>
</organism>
<comment type="similarity">
    <text evidence="1">Belongs to the short-chain dehydrogenases/reductases (SDR) family.</text>
</comment>
<dbReference type="RefSeq" id="WP_051479635.1">
    <property type="nucleotide sequence ID" value="NZ_ARZY01000006.1"/>
</dbReference>
<evidence type="ECO:0000313" key="4">
    <source>
        <dbReference type="EMBL" id="EWH11181.1"/>
    </source>
</evidence>
<gene>
    <name evidence="4" type="ORF">DS2_04970</name>
</gene>
<dbReference type="FunFam" id="3.40.50.720:FF:000084">
    <property type="entry name" value="Short-chain dehydrogenase reductase"/>
    <property type="match status" value="1"/>
</dbReference>
<comment type="caution">
    <text evidence="4">The sequence shown here is derived from an EMBL/GenBank/DDBJ whole genome shotgun (WGS) entry which is preliminary data.</text>
</comment>
<keyword evidence="5" id="KW-1185">Reference proteome</keyword>
<name>W7QH36_9ALTE</name>
<dbReference type="InterPro" id="IPR002347">
    <property type="entry name" value="SDR_fam"/>
</dbReference>
<reference evidence="4 5" key="1">
    <citation type="journal article" date="2014" name="Genome Announc.">
        <title>Draft Genome Sequence of the Agar-Degrading Bacterium Catenovulum sp. Strain DS-2, Isolated from Intestines of Haliotis diversicolor.</title>
        <authorList>
            <person name="Shan D."/>
            <person name="Li X."/>
            <person name="Gu Z."/>
            <person name="Wei G."/>
            <person name="Gao Z."/>
            <person name="Shao Z."/>
        </authorList>
    </citation>
    <scope>NUCLEOTIDE SEQUENCE [LARGE SCALE GENOMIC DNA]</scope>
    <source>
        <strain evidence="4 5">DS-2</strain>
    </source>
</reference>
<evidence type="ECO:0000259" key="3">
    <source>
        <dbReference type="SMART" id="SM00822"/>
    </source>
</evidence>
<dbReference type="EMBL" id="ARZY01000006">
    <property type="protein sequence ID" value="EWH11181.1"/>
    <property type="molecule type" value="Genomic_DNA"/>
</dbReference>
<accession>W7QH36</accession>
<dbReference type="STRING" id="1328313.DS2_04970"/>
<dbReference type="Proteomes" id="UP000019276">
    <property type="component" value="Unassembled WGS sequence"/>
</dbReference>
<dbReference type="PROSITE" id="PS00061">
    <property type="entry name" value="ADH_SHORT"/>
    <property type="match status" value="1"/>
</dbReference>
<evidence type="ECO:0000256" key="1">
    <source>
        <dbReference type="ARBA" id="ARBA00006484"/>
    </source>
</evidence>